<accession>A0A975BVU0</accession>
<dbReference type="KEGG" id="dmm:dnm_085120"/>
<evidence type="ECO:0000313" key="3">
    <source>
        <dbReference type="Proteomes" id="UP000663722"/>
    </source>
</evidence>
<dbReference type="RefSeq" id="WP_207679798.1">
    <property type="nucleotide sequence ID" value="NZ_CP061800.1"/>
</dbReference>
<reference evidence="2" key="1">
    <citation type="journal article" date="2021" name="Microb. Physiol.">
        <title>Proteogenomic Insights into the Physiology of Marine, Sulfate-Reducing, Filamentous Desulfonema limicola and Desulfonema magnum.</title>
        <authorList>
            <person name="Schnaars V."/>
            <person name="Wohlbrand L."/>
            <person name="Scheve S."/>
            <person name="Hinrichs C."/>
            <person name="Reinhardt R."/>
            <person name="Rabus R."/>
        </authorList>
    </citation>
    <scope>NUCLEOTIDE SEQUENCE</scope>
    <source>
        <strain evidence="2">4be13</strain>
    </source>
</reference>
<feature type="transmembrane region" description="Helical" evidence="1">
    <location>
        <begin position="210"/>
        <end position="229"/>
    </location>
</feature>
<protein>
    <submittedName>
        <fullName evidence="2">Uncharacterized protein</fullName>
    </submittedName>
</protein>
<organism evidence="2 3">
    <name type="scientific">Desulfonema magnum</name>
    <dbReference type="NCBI Taxonomy" id="45655"/>
    <lineage>
        <taxon>Bacteria</taxon>
        <taxon>Pseudomonadati</taxon>
        <taxon>Thermodesulfobacteriota</taxon>
        <taxon>Desulfobacteria</taxon>
        <taxon>Desulfobacterales</taxon>
        <taxon>Desulfococcaceae</taxon>
        <taxon>Desulfonema</taxon>
    </lineage>
</organism>
<keyword evidence="1" id="KW-0812">Transmembrane</keyword>
<proteinExistence type="predicted"/>
<dbReference type="Proteomes" id="UP000663722">
    <property type="component" value="Chromosome"/>
</dbReference>
<name>A0A975BVU0_9BACT</name>
<evidence type="ECO:0000256" key="1">
    <source>
        <dbReference type="SAM" id="Phobius"/>
    </source>
</evidence>
<dbReference type="EMBL" id="CP061800">
    <property type="protein sequence ID" value="QTA92432.1"/>
    <property type="molecule type" value="Genomic_DNA"/>
</dbReference>
<keyword evidence="1" id="KW-1133">Transmembrane helix</keyword>
<dbReference type="AlphaFoldDB" id="A0A975BVU0"/>
<evidence type="ECO:0000313" key="2">
    <source>
        <dbReference type="EMBL" id="QTA92432.1"/>
    </source>
</evidence>
<sequence>MDQTDDRELEDFFTETDELIQQAEEAMPYYENNGDWKTFSRLRDQLEKMPYTYVLVTAGPKADKTSLKNLNVDFWSVKGNDYKQFYDYITTRYGSILKEREICAAAGLLENVHQHVKQGVAFCVIKIVLGKYKRISVIDNGGGFYHYKKQVRLSVKDAIKFGRAYGSRYKSLGQALAITFGLWSDLATVETPYDSVIVTPERPLKKLVRVLFKIIFSLAVAVGTDAATLLVRQNISVIDIFTIVSIFGIVINWDRIKCVFRKEGHKKYFPEIKFKLKNRQQFGSSVNVYFFNGKNGNELRKQAIEELKIFLQKRVKSFRLQQDTEP</sequence>
<keyword evidence="1" id="KW-0472">Membrane</keyword>
<feature type="transmembrane region" description="Helical" evidence="1">
    <location>
        <begin position="235"/>
        <end position="253"/>
    </location>
</feature>
<gene>
    <name evidence="2" type="ORF">dnm_085120</name>
</gene>
<keyword evidence="3" id="KW-1185">Reference proteome</keyword>